<accession>A0A2C9ZJ70</accession>
<evidence type="ECO:0000313" key="3">
    <source>
        <dbReference type="Proteomes" id="UP000194761"/>
    </source>
</evidence>
<keyword evidence="3" id="KW-1185">Reference proteome</keyword>
<evidence type="ECO:0000256" key="1">
    <source>
        <dbReference type="SAM" id="MobiDB-lite"/>
    </source>
</evidence>
<comment type="caution">
    <text evidence="2">The sequence shown here is derived from an EMBL/GenBank/DDBJ whole genome shotgun (WGS) entry which is preliminary data.</text>
</comment>
<organism evidence="2 3">
    <name type="scientific">Streptosporangium minutum</name>
    <dbReference type="NCBI Taxonomy" id="569862"/>
    <lineage>
        <taxon>Bacteria</taxon>
        <taxon>Bacillati</taxon>
        <taxon>Actinomycetota</taxon>
        <taxon>Actinomycetes</taxon>
        <taxon>Streptosporangiales</taxon>
        <taxon>Streptosporangiaceae</taxon>
        <taxon>Streptosporangium</taxon>
    </lineage>
</organism>
<dbReference type="EMBL" id="NGFP01000420">
    <property type="protein sequence ID" value="OUC79309.1"/>
    <property type="molecule type" value="Genomic_DNA"/>
</dbReference>
<feature type="compositionally biased region" description="Low complexity" evidence="1">
    <location>
        <begin position="257"/>
        <end position="268"/>
    </location>
</feature>
<protein>
    <submittedName>
        <fullName evidence="2">Uncharacterized protein</fullName>
    </submittedName>
</protein>
<reference evidence="2 3" key="1">
    <citation type="submission" date="2017-05" db="EMBL/GenBank/DDBJ databases">
        <title>Biotechnological potential of actinobacteria isolated from South African environments.</title>
        <authorList>
            <person name="Le Roes-Hill M."/>
            <person name="Prins A."/>
            <person name="Durrell K.A."/>
        </authorList>
    </citation>
    <scope>NUCLEOTIDE SEQUENCE [LARGE SCALE GENOMIC DNA]</scope>
    <source>
        <strain evidence="2">M26</strain>
    </source>
</reference>
<name>A0A2C9ZJ70_9ACTN</name>
<evidence type="ECO:0000313" key="2">
    <source>
        <dbReference type="EMBL" id="OUC79309.1"/>
    </source>
</evidence>
<feature type="region of interest" description="Disordered" evidence="1">
    <location>
        <begin position="257"/>
        <end position="279"/>
    </location>
</feature>
<dbReference type="AlphaFoldDB" id="A0A2C9ZJ70"/>
<proteinExistence type="predicted"/>
<gene>
    <name evidence="2" type="ORF">CA984_42940</name>
</gene>
<sequence>MFLSSPRASWARRSSSGSWKIGREAPFSVISPFGEDGWAVRSTVPSGVRVGFWSGEGSCVSGSGVGSCASGEGVTGLEGWAGWRVLEGAGVLGRREFLWVCEGPGVAVGRLGSAVPGGVGVAVFGEGVGWTVLGDASGREVAEGDADLGVGSFGAVLTSRFFSVGSAGFSTRLPLSEMSPAIFFVCVGEGWERIGLAGGGCAAVRRGAGSGCAAVRRVSGAGCAAVERRGSGAEEAFLGGADPVLLGFPGRCRGAAAPARTAGRSTHPAAPPPPTARPSAVAVRQSRGSLDFFFAIVLPSSAPERGTP</sequence>
<dbReference type="Proteomes" id="UP000194761">
    <property type="component" value="Unassembled WGS sequence"/>
</dbReference>